<dbReference type="GO" id="GO:0008757">
    <property type="term" value="F:S-adenosylmethionine-dependent methyltransferase activity"/>
    <property type="evidence" value="ECO:0007669"/>
    <property type="project" value="InterPro"/>
</dbReference>
<reference evidence="2" key="2">
    <citation type="submission" date="2007-10" db="EMBL/GenBank/DDBJ databases">
        <authorList>
            <person name="Myers G.S."/>
        </authorList>
    </citation>
    <scope>NUCLEOTIDE SEQUENCE [LARGE SCALE GENOMIC DNA]</scope>
</reference>
<dbReference type="AlphaFoldDB" id="A8PNW0"/>
<dbReference type="STRING" id="59196.RICGR_1130"/>
<gene>
    <name evidence="2" type="ORF">RICGR_1130</name>
</gene>
<dbReference type="InterPro" id="IPR029063">
    <property type="entry name" value="SAM-dependent_MTases_sf"/>
</dbReference>
<comment type="caution">
    <text evidence="2">The sequence shown here is derived from an EMBL/GenBank/DDBJ whole genome shotgun (WGS) entry which is preliminary data.</text>
</comment>
<organism evidence="2 3">
    <name type="scientific">Rickettsiella grylli</name>
    <dbReference type="NCBI Taxonomy" id="59196"/>
    <lineage>
        <taxon>Bacteria</taxon>
        <taxon>Pseudomonadati</taxon>
        <taxon>Pseudomonadota</taxon>
        <taxon>Gammaproteobacteria</taxon>
        <taxon>Legionellales</taxon>
        <taxon>Coxiellaceae</taxon>
        <taxon>Rickettsiella</taxon>
    </lineage>
</organism>
<dbReference type="Gene3D" id="3.40.50.150">
    <property type="entry name" value="Vaccinia Virus protein VP39"/>
    <property type="match status" value="1"/>
</dbReference>
<protein>
    <submittedName>
        <fullName evidence="2">Methyl-transferase</fullName>
    </submittedName>
</protein>
<evidence type="ECO:0000259" key="1">
    <source>
        <dbReference type="Pfam" id="PF08241"/>
    </source>
</evidence>
<reference evidence="2" key="1">
    <citation type="submission" date="2006-04" db="EMBL/GenBank/DDBJ databases">
        <authorList>
            <person name="Seshadri R."/>
            <person name="Federici B.A."/>
        </authorList>
    </citation>
    <scope>NUCLEOTIDE SEQUENCE [LARGE SCALE GENOMIC DNA]</scope>
</reference>
<proteinExistence type="predicted"/>
<dbReference type="InterPro" id="IPR013216">
    <property type="entry name" value="Methyltransf_11"/>
</dbReference>
<accession>A8PNW0</accession>
<dbReference type="Proteomes" id="UP000054075">
    <property type="component" value="Unassembled WGS sequence"/>
</dbReference>
<feature type="domain" description="Methyltransferase type 11" evidence="1">
    <location>
        <begin position="55"/>
        <end position="112"/>
    </location>
</feature>
<evidence type="ECO:0000313" key="2">
    <source>
        <dbReference type="EMBL" id="EDP46264.1"/>
    </source>
</evidence>
<dbReference type="eggNOG" id="COG2226">
    <property type="taxonomic scope" value="Bacteria"/>
</dbReference>
<dbReference type="RefSeq" id="WP_006035247.1">
    <property type="nucleotide sequence ID" value="NZ_AAQJ02000001.1"/>
</dbReference>
<dbReference type="Pfam" id="PF08241">
    <property type="entry name" value="Methyltransf_11"/>
    <property type="match status" value="1"/>
</dbReference>
<name>A8PNW0_9COXI</name>
<dbReference type="EMBL" id="AAQJ02000001">
    <property type="protein sequence ID" value="EDP46264.1"/>
    <property type="molecule type" value="Genomic_DNA"/>
</dbReference>
<dbReference type="SUPFAM" id="SSF53335">
    <property type="entry name" value="S-adenosyl-L-methionine-dependent methyltransferases"/>
    <property type="match status" value="1"/>
</dbReference>
<evidence type="ECO:0000313" key="3">
    <source>
        <dbReference type="Proteomes" id="UP000054075"/>
    </source>
</evidence>
<keyword evidence="3" id="KW-1185">Reference proteome</keyword>
<sequence length="238" mass="27254">MEKYYLEIENRRIAHLITHYGGQHLLLLGPHLLLGLTASPIIHKIVISSEPRQLTDKIDYAYLESQYTHLPFANDSVSLILMPHTLDVRKNTAQAILTEAWRVLIPNGHLILLGVNPTSLWGLYRLFSITKKKPILGKHFHTIQTLCQWIHHLGGEIQHIESFLFRPPLSSPPGLWVFKKLAWLERLSPWLIPYMGGIYLIIAEKRVKRLNGLGLVWQFPPVLNNKLLAPNARGPHHA</sequence>